<keyword evidence="3" id="KW-0812">Transmembrane</keyword>
<keyword evidence="4" id="KW-0732">Signal</keyword>
<evidence type="ECO:0000256" key="1">
    <source>
        <dbReference type="ARBA" id="ARBA00004196"/>
    </source>
</evidence>
<proteinExistence type="predicted"/>
<evidence type="ECO:0000313" key="6">
    <source>
        <dbReference type="Proteomes" id="UP000000333"/>
    </source>
</evidence>
<comment type="subcellular location">
    <subcellularLocation>
        <location evidence="1">Cell envelope</location>
    </subcellularLocation>
</comment>
<dbReference type="Proteomes" id="UP000000333">
    <property type="component" value="Chromosome"/>
</dbReference>
<dbReference type="EMBL" id="CP002106">
    <property type="protein sequence ID" value="ADK67381.1"/>
    <property type="molecule type" value="Genomic_DNA"/>
</dbReference>
<dbReference type="Gene3D" id="2.60.40.4270">
    <property type="entry name" value="Listeria-Bacteroides repeat domain"/>
    <property type="match status" value="1"/>
</dbReference>
<organism evidence="5 6">
    <name type="scientific">Olsenella uli (strain ATCC 49627 / DSM 7084 / CCUG 31166 / CIP 109912 / JCM 12494 / LMG 11480 / NCIMB 702895 / VPI D76D-27C)</name>
    <name type="common">Lactobacillus uli</name>
    <dbReference type="NCBI Taxonomy" id="633147"/>
    <lineage>
        <taxon>Bacteria</taxon>
        <taxon>Bacillati</taxon>
        <taxon>Actinomycetota</taxon>
        <taxon>Coriobacteriia</taxon>
        <taxon>Coriobacteriales</taxon>
        <taxon>Atopobiaceae</taxon>
        <taxon>Olsenella</taxon>
    </lineage>
</organism>
<evidence type="ECO:0000256" key="2">
    <source>
        <dbReference type="SAM" id="MobiDB-lite"/>
    </source>
</evidence>
<dbReference type="KEGG" id="ols:Olsu_0257"/>
<dbReference type="InterPro" id="IPR013378">
    <property type="entry name" value="InlB-like_B-rpt"/>
</dbReference>
<name>E1QYB7_OLSUV</name>
<dbReference type="RefSeq" id="WP_013251133.1">
    <property type="nucleotide sequence ID" value="NC_014363.1"/>
</dbReference>
<gene>
    <name evidence="5" type="ordered locus">Olsu_0257</name>
</gene>
<dbReference type="AlphaFoldDB" id="E1QYB7"/>
<feature type="region of interest" description="Disordered" evidence="2">
    <location>
        <begin position="488"/>
        <end position="510"/>
    </location>
</feature>
<feature type="transmembrane region" description="Helical" evidence="3">
    <location>
        <begin position="520"/>
        <end position="542"/>
    </location>
</feature>
<feature type="signal peptide" evidence="4">
    <location>
        <begin position="1"/>
        <end position="46"/>
    </location>
</feature>
<feature type="chain" id="PRO_5003150621" evidence="4">
    <location>
        <begin position="47"/>
        <end position="547"/>
    </location>
</feature>
<keyword evidence="3" id="KW-0472">Membrane</keyword>
<keyword evidence="3" id="KW-1133">Transmembrane helix</keyword>
<dbReference type="eggNOG" id="ENOG502Z9Z4">
    <property type="taxonomic scope" value="Bacteria"/>
</dbReference>
<evidence type="ECO:0000313" key="5">
    <source>
        <dbReference type="EMBL" id="ADK67381.1"/>
    </source>
</evidence>
<dbReference type="STRING" id="633147.Olsu_0257"/>
<dbReference type="GeneID" id="78511724"/>
<evidence type="ECO:0000256" key="3">
    <source>
        <dbReference type="SAM" id="Phobius"/>
    </source>
</evidence>
<evidence type="ECO:0000256" key="4">
    <source>
        <dbReference type="SAM" id="SignalP"/>
    </source>
</evidence>
<feature type="compositionally biased region" description="Pro residues" evidence="2">
    <location>
        <begin position="489"/>
        <end position="498"/>
    </location>
</feature>
<keyword evidence="6" id="KW-1185">Reference proteome</keyword>
<accession>E1QYB7</accession>
<dbReference type="OrthoDB" id="3196290at2"/>
<reference evidence="5 6" key="1">
    <citation type="journal article" date="2010" name="Stand. Genomic Sci.">
        <title>Complete genome sequence of Olsenella uli type strain (VPI D76D-27C).</title>
        <authorList>
            <person name="Goker M."/>
            <person name="Held B."/>
            <person name="Lucas S."/>
            <person name="Nolan M."/>
            <person name="Yasawong M."/>
            <person name="Glavina Del Rio T."/>
            <person name="Tice H."/>
            <person name="Cheng J.F."/>
            <person name="Bruce D."/>
            <person name="Detter J.C."/>
            <person name="Tapia R."/>
            <person name="Han C."/>
            <person name="Goodwin L."/>
            <person name="Pitluck S."/>
            <person name="Liolios K."/>
            <person name="Ivanova N."/>
            <person name="Mavromatis K."/>
            <person name="Mikhailova N."/>
            <person name="Pati A."/>
            <person name="Chen A."/>
            <person name="Palaniappan K."/>
            <person name="Land M."/>
            <person name="Hauser L."/>
            <person name="Chang Y.J."/>
            <person name="Jeffries C.D."/>
            <person name="Rohde M."/>
            <person name="Sikorski J."/>
            <person name="Pukall R."/>
            <person name="Woyke T."/>
            <person name="Bristow J."/>
            <person name="Eisen J.A."/>
            <person name="Markowitz V."/>
            <person name="Hugenholtz P."/>
            <person name="Kyrpides N.C."/>
            <person name="Klenk H.P."/>
            <person name="Lapidus A."/>
        </authorList>
    </citation>
    <scope>NUCLEOTIDE SEQUENCE [LARGE SCALE GENOMIC DNA]</scope>
    <source>
        <strain evidence="6">ATCC 49627 / DSM 7084 / CIP 109912 / JCM 12494 / NCIMB 702895 / VPI D76D-27C</strain>
    </source>
</reference>
<dbReference type="GO" id="GO:0030313">
    <property type="term" value="C:cell envelope"/>
    <property type="evidence" value="ECO:0007669"/>
    <property type="project" value="UniProtKB-SubCell"/>
</dbReference>
<dbReference type="HOGENOM" id="CLU_032984_0_0_11"/>
<dbReference type="InterPro" id="IPR042229">
    <property type="entry name" value="Listeria/Bacterioides_rpt_sf"/>
</dbReference>
<protein>
    <submittedName>
        <fullName evidence="5">Listeria/Bacterioides repeat protein</fullName>
    </submittedName>
</protein>
<dbReference type="Pfam" id="PF09479">
    <property type="entry name" value="Flg_new"/>
    <property type="match status" value="1"/>
</dbReference>
<sequence length="547" mass="59356">MPQRSRCSSHDCRASHGARLGTRALASAVAALVLALSSIAAVPAQAEEPIPDEYKAQVEGNYWSELCWYTDESGLHRVMPTYLVDYFQNSRLKWSDDVAHEYYVPGFPDAGIIADKTAEDELRELVTQYWAVYSMDLPHAEPSDPALNHWQGGKQWNPYDFNYETDVLTVDSTDYNVRGDIQERGESSTAVVKHEVGDTVNLDLQLDLDVFKRVRNTALLAVINSEFPAYYTMLNDLPENGLASSDGAFAFVLDLPEGLEATDSTTYKLTGIDGFDLSVSKEKGGKRLVVKARLKPHGEYEPLKDLYARIQGVRSATLSIDGLKVTDQVARNQDSTVVAYAYGAHEVVSSSSNDAIINKDTSAQYDNKHWYARIPMLFAAKQNDAGRDVAAPADKPNLMTYSFRVDAPGTCTVTFVNDGDTYASVKAERGKTIDGDALTDESMPANPSKDGCVFKGWNTAQDGTGDAFDGSTVVNGDMTVYADYVKKPVPQPGPPSQPKAPAATPKAKVRRALPQTGDPALPVAPVAVGVAAVGTLLVGAALRCRAH</sequence>